<dbReference type="AlphaFoldDB" id="A0A0A8Z6J3"/>
<evidence type="ECO:0000313" key="2">
    <source>
        <dbReference type="EMBL" id="JAD35009.1"/>
    </source>
</evidence>
<reference evidence="2" key="1">
    <citation type="submission" date="2014-09" db="EMBL/GenBank/DDBJ databases">
        <authorList>
            <person name="Magalhaes I.L.F."/>
            <person name="Oliveira U."/>
            <person name="Santos F.R."/>
            <person name="Vidigal T.H.D.A."/>
            <person name="Brescovit A.D."/>
            <person name="Santos A.J."/>
        </authorList>
    </citation>
    <scope>NUCLEOTIDE SEQUENCE</scope>
    <source>
        <tissue evidence="2">Shoot tissue taken approximately 20 cm above the soil surface</tissue>
    </source>
</reference>
<keyword evidence="1" id="KW-1133">Transmembrane helix</keyword>
<proteinExistence type="predicted"/>
<protein>
    <submittedName>
        <fullName evidence="2">Uncharacterized protein</fullName>
    </submittedName>
</protein>
<keyword evidence="1" id="KW-0812">Transmembrane</keyword>
<sequence>MLLLSHACPWTPTLFLFSAYPLLMVNIVHAAN</sequence>
<reference evidence="2" key="2">
    <citation type="journal article" date="2015" name="Data Brief">
        <title>Shoot transcriptome of the giant reed, Arundo donax.</title>
        <authorList>
            <person name="Barrero R.A."/>
            <person name="Guerrero F.D."/>
            <person name="Moolhuijzen P."/>
            <person name="Goolsby J.A."/>
            <person name="Tidwell J."/>
            <person name="Bellgard S.E."/>
            <person name="Bellgard M.I."/>
        </authorList>
    </citation>
    <scope>NUCLEOTIDE SEQUENCE</scope>
    <source>
        <tissue evidence="2">Shoot tissue taken approximately 20 cm above the soil surface</tissue>
    </source>
</reference>
<evidence type="ECO:0000256" key="1">
    <source>
        <dbReference type="SAM" id="Phobius"/>
    </source>
</evidence>
<dbReference type="EMBL" id="GBRH01262886">
    <property type="protein sequence ID" value="JAD35009.1"/>
    <property type="molecule type" value="Transcribed_RNA"/>
</dbReference>
<name>A0A0A8Z6J3_ARUDO</name>
<feature type="transmembrane region" description="Helical" evidence="1">
    <location>
        <begin position="12"/>
        <end position="31"/>
    </location>
</feature>
<keyword evidence="1" id="KW-0472">Membrane</keyword>
<organism evidence="2">
    <name type="scientific">Arundo donax</name>
    <name type="common">Giant reed</name>
    <name type="synonym">Donax arundinaceus</name>
    <dbReference type="NCBI Taxonomy" id="35708"/>
    <lineage>
        <taxon>Eukaryota</taxon>
        <taxon>Viridiplantae</taxon>
        <taxon>Streptophyta</taxon>
        <taxon>Embryophyta</taxon>
        <taxon>Tracheophyta</taxon>
        <taxon>Spermatophyta</taxon>
        <taxon>Magnoliopsida</taxon>
        <taxon>Liliopsida</taxon>
        <taxon>Poales</taxon>
        <taxon>Poaceae</taxon>
        <taxon>PACMAD clade</taxon>
        <taxon>Arundinoideae</taxon>
        <taxon>Arundineae</taxon>
        <taxon>Arundo</taxon>
    </lineage>
</organism>
<accession>A0A0A8Z6J3</accession>